<reference evidence="2" key="1">
    <citation type="submission" date="2021-10" db="EMBL/GenBank/DDBJ databases">
        <authorList>
            <person name="Criscuolo A."/>
        </authorList>
    </citation>
    <scope>NUCLEOTIDE SEQUENCE</scope>
    <source>
        <strain evidence="2">CIP111885</strain>
    </source>
</reference>
<dbReference type="InterPro" id="IPR003777">
    <property type="entry name" value="XdhC_CoxI"/>
</dbReference>
<dbReference type="PANTHER" id="PTHR30388">
    <property type="entry name" value="ALDEHYDE OXIDOREDUCTASE MOLYBDENUM COFACTOR ASSEMBLY PROTEIN"/>
    <property type="match status" value="1"/>
</dbReference>
<accession>A0A9C7G7H3</accession>
<comment type="caution">
    <text evidence="2">The sequence shown here is derived from an EMBL/GenBank/DDBJ whole genome shotgun (WGS) entry which is preliminary data.</text>
</comment>
<organism evidence="2 3">
    <name type="scientific">Pseudoneobacillus rhizosphaerae</name>
    <dbReference type="NCBI Taxonomy" id="2880968"/>
    <lineage>
        <taxon>Bacteria</taxon>
        <taxon>Bacillati</taxon>
        <taxon>Bacillota</taxon>
        <taxon>Bacilli</taxon>
        <taxon>Bacillales</taxon>
        <taxon>Bacillaceae</taxon>
        <taxon>Pseudoneobacillus</taxon>
    </lineage>
</organism>
<dbReference type="PANTHER" id="PTHR30388:SF6">
    <property type="entry name" value="XANTHINE DEHYDROGENASE SUBUNIT A-RELATED"/>
    <property type="match status" value="1"/>
</dbReference>
<dbReference type="Pfam" id="PF02625">
    <property type="entry name" value="XdhC_CoxI"/>
    <property type="match status" value="1"/>
</dbReference>
<dbReference type="RefSeq" id="WP_230495255.1">
    <property type="nucleotide sequence ID" value="NZ_CAKJTG010000003.1"/>
</dbReference>
<dbReference type="EMBL" id="CAKJTG010000003">
    <property type="protein sequence ID" value="CAG9606983.1"/>
    <property type="molecule type" value="Genomic_DNA"/>
</dbReference>
<dbReference type="AlphaFoldDB" id="A0A9C7G7H3"/>
<keyword evidence="3" id="KW-1185">Reference proteome</keyword>
<proteinExistence type="predicted"/>
<sequence length="109" mass="11808">MNELEILEQAIFLKERKEPAALATIIVKKGSVPRNLGSKMIIMRDGKIIGTIGGGCGEGEVIERAFDVIDTGIPCKHTVDLTKGLFYEDGGICGGIFEVFIEPLTVNKE</sequence>
<dbReference type="Proteomes" id="UP000789845">
    <property type="component" value="Unassembled WGS sequence"/>
</dbReference>
<feature type="domain" description="XdhC- CoxI" evidence="1">
    <location>
        <begin position="15"/>
        <end position="75"/>
    </location>
</feature>
<evidence type="ECO:0000313" key="2">
    <source>
        <dbReference type="EMBL" id="CAG9606983.1"/>
    </source>
</evidence>
<evidence type="ECO:0000259" key="1">
    <source>
        <dbReference type="Pfam" id="PF02625"/>
    </source>
</evidence>
<name>A0A9C7G7H3_9BACI</name>
<evidence type="ECO:0000313" key="3">
    <source>
        <dbReference type="Proteomes" id="UP000789845"/>
    </source>
</evidence>
<protein>
    <recommendedName>
        <fullName evidence="1">XdhC- CoxI domain-containing protein</fullName>
    </recommendedName>
</protein>
<dbReference type="InterPro" id="IPR052698">
    <property type="entry name" value="MoCofactor_Util/Proc"/>
</dbReference>
<gene>
    <name evidence="2" type="ORF">NEOCIP111885_00671</name>
</gene>